<dbReference type="EMBL" id="JABBJJ010000002">
    <property type="protein sequence ID" value="NMO13423.1"/>
    <property type="molecule type" value="Genomic_DNA"/>
</dbReference>
<dbReference type="AlphaFoldDB" id="A0A848L9S3"/>
<keyword evidence="2" id="KW-0677">Repeat</keyword>
<gene>
    <name evidence="4" type="ORF">HG543_00870</name>
</gene>
<dbReference type="Pfam" id="PF11617">
    <property type="entry name" value="Cu-binding_MopE"/>
    <property type="match status" value="2"/>
</dbReference>
<proteinExistence type="predicted"/>
<dbReference type="PROSITE" id="PS50012">
    <property type="entry name" value="RCC1_3"/>
    <property type="match status" value="7"/>
</dbReference>
<dbReference type="PROSITE" id="PS00626">
    <property type="entry name" value="RCC1_2"/>
    <property type="match status" value="1"/>
</dbReference>
<protein>
    <recommendedName>
        <fullName evidence="3">RCC1-like domain-containing protein</fullName>
    </recommendedName>
</protein>
<dbReference type="GO" id="GO:0005737">
    <property type="term" value="C:cytoplasm"/>
    <property type="evidence" value="ECO:0007669"/>
    <property type="project" value="TreeGrafter"/>
</dbReference>
<dbReference type="Gene3D" id="2.130.10.30">
    <property type="entry name" value="Regulator of chromosome condensation 1/beta-lactamase-inhibitor protein II"/>
    <property type="match status" value="2"/>
</dbReference>
<evidence type="ECO:0000259" key="3">
    <source>
        <dbReference type="Pfam" id="PF25390"/>
    </source>
</evidence>
<feature type="domain" description="RCC1-like" evidence="3">
    <location>
        <begin position="235"/>
        <end position="534"/>
    </location>
</feature>
<dbReference type="InterPro" id="IPR051553">
    <property type="entry name" value="Ran_GTPase-activating"/>
</dbReference>
<dbReference type="InterPro" id="IPR009091">
    <property type="entry name" value="RCC1/BLIP-II"/>
</dbReference>
<dbReference type="InterPro" id="IPR000408">
    <property type="entry name" value="Reg_chr_condens"/>
</dbReference>
<organism evidence="4 5">
    <name type="scientific">Pyxidicoccus fallax</name>
    <dbReference type="NCBI Taxonomy" id="394095"/>
    <lineage>
        <taxon>Bacteria</taxon>
        <taxon>Pseudomonadati</taxon>
        <taxon>Myxococcota</taxon>
        <taxon>Myxococcia</taxon>
        <taxon>Myxococcales</taxon>
        <taxon>Cystobacterineae</taxon>
        <taxon>Myxococcaceae</taxon>
        <taxon>Pyxidicoccus</taxon>
    </lineage>
</organism>
<dbReference type="InterPro" id="IPR058923">
    <property type="entry name" value="RCC1-like_dom"/>
</dbReference>
<evidence type="ECO:0000256" key="2">
    <source>
        <dbReference type="ARBA" id="ARBA00022737"/>
    </source>
</evidence>
<name>A0A848L9S3_9BACT</name>
<reference evidence="4 5" key="1">
    <citation type="submission" date="2020-04" db="EMBL/GenBank/DDBJ databases">
        <title>Draft genome of Pyxidicoccus fallax type strain.</title>
        <authorList>
            <person name="Whitworth D.E."/>
        </authorList>
    </citation>
    <scope>NUCLEOTIDE SEQUENCE [LARGE SCALE GENOMIC DNA]</scope>
    <source>
        <strain evidence="4 5">DSM 14698</strain>
    </source>
</reference>
<dbReference type="PANTHER" id="PTHR45982">
    <property type="entry name" value="REGULATOR OF CHROMOSOME CONDENSATION"/>
    <property type="match status" value="1"/>
</dbReference>
<evidence type="ECO:0000256" key="1">
    <source>
        <dbReference type="ARBA" id="ARBA00022658"/>
    </source>
</evidence>
<keyword evidence="5" id="KW-1185">Reference proteome</keyword>
<accession>A0A848L9S3</accession>
<dbReference type="GO" id="GO:0005085">
    <property type="term" value="F:guanyl-nucleotide exchange factor activity"/>
    <property type="evidence" value="ECO:0007669"/>
    <property type="project" value="TreeGrafter"/>
</dbReference>
<dbReference type="InterPro" id="IPR021655">
    <property type="entry name" value="Put_metal-bd"/>
</dbReference>
<evidence type="ECO:0000313" key="4">
    <source>
        <dbReference type="EMBL" id="NMO13423.1"/>
    </source>
</evidence>
<comment type="caution">
    <text evidence="4">The sequence shown here is derived from an EMBL/GenBank/DDBJ whole genome shotgun (WGS) entry which is preliminary data.</text>
</comment>
<dbReference type="RefSeq" id="WP_169342700.1">
    <property type="nucleotide sequence ID" value="NZ_JABBJJ010000002.1"/>
</dbReference>
<keyword evidence="1" id="KW-0344">Guanine-nucleotide releasing factor</keyword>
<dbReference type="PANTHER" id="PTHR45982:SF1">
    <property type="entry name" value="REGULATOR OF CHROMOSOME CONDENSATION"/>
    <property type="match status" value="1"/>
</dbReference>
<dbReference type="Proteomes" id="UP000518300">
    <property type="component" value="Unassembled WGS sequence"/>
</dbReference>
<dbReference type="SUPFAM" id="SSF50985">
    <property type="entry name" value="RCC1/BLIP-II"/>
    <property type="match status" value="1"/>
</dbReference>
<evidence type="ECO:0000313" key="5">
    <source>
        <dbReference type="Proteomes" id="UP000518300"/>
    </source>
</evidence>
<dbReference type="PROSITE" id="PS51257">
    <property type="entry name" value="PROKAR_LIPOPROTEIN"/>
    <property type="match status" value="1"/>
</dbReference>
<dbReference type="Pfam" id="PF25390">
    <property type="entry name" value="WD40_RLD"/>
    <property type="match status" value="1"/>
</dbReference>
<sequence length="550" mass="57165">MIRIALMVGGLLLLGAGCVVPSLDEIEKEWQQKCAARGVCPQEGDAGTQCPTALIQAYPDADGDGHGAPGAEARSFCEQVPASYSRVNDDCDDFRALVHPGATEVCDVVDNDCDGQIDEELAVSDFYLDADGDGVGAGAAVRACGPPLAHVARAGDCDDGDPERGPGLLEMLDGKDNNCSGGVDEALFSAGEFHAVSLRPDGTLLAWGRNGWGELGDGTATRRDVPVPVPGLTGVVAIAAGAYHTVALKQDGTVWTWGLNEWGQLGIGETAPDTRLVPTQVQGLSEVTAIDAGRHHSVALRRDGTVWAWGHNTSGELGDWSTVHRFRPVQVKGLSNVVSVVAGSIHTVALRRDGSVWAWGFNGNGQLGDETFESRPVPAQVLGMTGVASVTSRGDHTVALKRDGTVWAWGRNDLGQLGDGTTFDSPEPVQVSVPGGAVGVFGGGNHTMALARDGTVWAWGSNAGGQLGTGSTRGSAVPVRAYGLGEVVSVMAGWSHSFAVRRDGTAWVWGSNEWGMIGDGTGVDRIVPTPVPALNYPVGLRRQGVGGTTL</sequence>
<dbReference type="PRINTS" id="PR00633">
    <property type="entry name" value="RCCNDNSATION"/>
</dbReference>